<evidence type="ECO:0000256" key="8">
    <source>
        <dbReference type="ARBA" id="ARBA00022691"/>
    </source>
</evidence>
<reference evidence="10" key="1">
    <citation type="journal article" date="2019" name="Int. J. Syst. Evol. Microbiol.">
        <title>The Global Catalogue of Microorganisms (GCM) 10K type strain sequencing project: providing services to taxonomists for standard genome sequencing and annotation.</title>
        <authorList>
            <consortium name="The Broad Institute Genomics Platform"/>
            <consortium name="The Broad Institute Genome Sequencing Center for Infectious Disease"/>
            <person name="Wu L."/>
            <person name="Ma J."/>
        </authorList>
    </citation>
    <scope>NUCLEOTIDE SEQUENCE [LARGE SCALE GENOMIC DNA]</scope>
    <source>
        <strain evidence="10">JCM 17728</strain>
    </source>
</reference>
<dbReference type="PROSITE" id="PS51585">
    <property type="entry name" value="SAM_MT_TPMT"/>
    <property type="match status" value="1"/>
</dbReference>
<dbReference type="Gene3D" id="3.40.50.150">
    <property type="entry name" value="Vaccinia Virus protein VP39"/>
    <property type="match status" value="1"/>
</dbReference>
<evidence type="ECO:0000256" key="5">
    <source>
        <dbReference type="ARBA" id="ARBA00022490"/>
    </source>
</evidence>
<comment type="similarity">
    <text evidence="3">Belongs to the class I-like SAM-binding methyltransferase superfamily. TPMT family.</text>
</comment>
<dbReference type="PANTHER" id="PTHR10259">
    <property type="entry name" value="THIOPURINE S-METHYLTRANSFERASE"/>
    <property type="match status" value="1"/>
</dbReference>
<comment type="subcellular location">
    <subcellularLocation>
        <location evidence="2">Cytoplasm</location>
    </subcellularLocation>
</comment>
<proteinExistence type="inferred from homology"/>
<evidence type="ECO:0000256" key="1">
    <source>
        <dbReference type="ARBA" id="ARBA00000903"/>
    </source>
</evidence>
<protein>
    <recommendedName>
        <fullName evidence="4">thiopurine S-methyltransferase</fullName>
        <ecNumber evidence="4">2.1.1.67</ecNumber>
    </recommendedName>
</protein>
<keyword evidence="5" id="KW-0963">Cytoplasm</keyword>
<comment type="caution">
    <text evidence="9">The sequence shown here is derived from an EMBL/GenBank/DDBJ whole genome shotgun (WGS) entry which is preliminary data.</text>
</comment>
<keyword evidence="6" id="KW-0489">Methyltransferase</keyword>
<keyword evidence="7" id="KW-0808">Transferase</keyword>
<dbReference type="Pfam" id="PF05724">
    <property type="entry name" value="TPMT"/>
    <property type="match status" value="1"/>
</dbReference>
<evidence type="ECO:0000256" key="2">
    <source>
        <dbReference type="ARBA" id="ARBA00004496"/>
    </source>
</evidence>
<dbReference type="EMBL" id="BAABFV010000001">
    <property type="protein sequence ID" value="GAA4357130.1"/>
    <property type="molecule type" value="Genomic_DNA"/>
</dbReference>
<gene>
    <name evidence="9" type="ORF">GCM10023151_05790</name>
</gene>
<keyword evidence="10" id="KW-1185">Reference proteome</keyword>
<evidence type="ECO:0000256" key="4">
    <source>
        <dbReference type="ARBA" id="ARBA00011905"/>
    </source>
</evidence>
<dbReference type="EC" id="2.1.1.67" evidence="4"/>
<evidence type="ECO:0000313" key="9">
    <source>
        <dbReference type="EMBL" id="GAA4357130.1"/>
    </source>
</evidence>
<evidence type="ECO:0000256" key="7">
    <source>
        <dbReference type="ARBA" id="ARBA00022679"/>
    </source>
</evidence>
<dbReference type="InterPro" id="IPR029063">
    <property type="entry name" value="SAM-dependent_MTases_sf"/>
</dbReference>
<dbReference type="InterPro" id="IPR025835">
    <property type="entry name" value="Thiopurine_S-MeTrfase"/>
</dbReference>
<keyword evidence="8" id="KW-0949">S-adenosyl-L-methionine</keyword>
<dbReference type="SUPFAM" id="SSF53335">
    <property type="entry name" value="S-adenosyl-L-methionine-dependent methyltransferases"/>
    <property type="match status" value="1"/>
</dbReference>
<accession>A0ABP8IEB8</accession>
<dbReference type="PANTHER" id="PTHR10259:SF11">
    <property type="entry name" value="THIOPURINE S-METHYLTRANSFERASE"/>
    <property type="match status" value="1"/>
</dbReference>
<comment type="catalytic activity">
    <reaction evidence="1">
        <text>S-adenosyl-L-methionine + a thiopurine = S-adenosyl-L-homocysteine + a thiopurine S-methylether.</text>
        <dbReference type="EC" id="2.1.1.67"/>
    </reaction>
</comment>
<evidence type="ECO:0000313" key="10">
    <source>
        <dbReference type="Proteomes" id="UP001501011"/>
    </source>
</evidence>
<organism evidence="9 10">
    <name type="scientific">Kangiella marina</name>
    <dbReference type="NCBI Taxonomy" id="1079178"/>
    <lineage>
        <taxon>Bacteria</taxon>
        <taxon>Pseudomonadati</taxon>
        <taxon>Pseudomonadota</taxon>
        <taxon>Gammaproteobacteria</taxon>
        <taxon>Kangiellales</taxon>
        <taxon>Kangiellaceae</taxon>
        <taxon>Kangiella</taxon>
    </lineage>
</organism>
<name>A0ABP8IEB8_9GAMM</name>
<dbReference type="PIRSF" id="PIRSF023956">
    <property type="entry name" value="Thiopurine_S-methyltransferase"/>
    <property type="match status" value="1"/>
</dbReference>
<sequence length="205" mass="23260">MASDLFHLTAPHHFLVEQFESYFSDQKKVLLPLCGKTLDLNFLASQGINAVGVEFNPKAVESFFTDSGLAPNIEQASSKTHYSAPNIDLWCADFFELKVEDTGGFERIFDRAALVALPEELRTDYAAHLLSFLKPKGHILLVTMSYDQNEMSGPPFFVGLAEIERLFPNSSIKELNRISILDSHPRWRELQLSRLDEVLYDIHLD</sequence>
<dbReference type="Proteomes" id="UP001501011">
    <property type="component" value="Unassembled WGS sequence"/>
</dbReference>
<evidence type="ECO:0000256" key="6">
    <source>
        <dbReference type="ARBA" id="ARBA00022603"/>
    </source>
</evidence>
<evidence type="ECO:0000256" key="3">
    <source>
        <dbReference type="ARBA" id="ARBA00008145"/>
    </source>
</evidence>
<dbReference type="InterPro" id="IPR008854">
    <property type="entry name" value="TPMT"/>
</dbReference>